<proteinExistence type="predicted"/>
<name>E7GCQ9_9FIRM</name>
<dbReference type="RefSeq" id="WP_008789639.1">
    <property type="nucleotide sequence ID" value="NZ_AKCB01000001.1"/>
</dbReference>
<evidence type="ECO:0000259" key="2">
    <source>
        <dbReference type="Pfam" id="PF05193"/>
    </source>
</evidence>
<evidence type="ECO:0000259" key="1">
    <source>
        <dbReference type="Pfam" id="PF00675"/>
    </source>
</evidence>
<dbReference type="STRING" id="100884.GCA_000269565_00204"/>
<evidence type="ECO:0000313" key="4">
    <source>
        <dbReference type="Proteomes" id="UP000003157"/>
    </source>
</evidence>
<dbReference type="Gene3D" id="3.30.830.10">
    <property type="entry name" value="Metalloenzyme, LuxS/M16 peptidase-like"/>
    <property type="match status" value="2"/>
</dbReference>
<dbReference type="Pfam" id="PF00675">
    <property type="entry name" value="Peptidase_M16"/>
    <property type="match status" value="1"/>
</dbReference>
<accession>E7GCQ9</accession>
<dbReference type="EMBL" id="ADKX01000039">
    <property type="protein sequence ID" value="EFW04268.1"/>
    <property type="molecule type" value="Genomic_DNA"/>
</dbReference>
<sequence length="426" mass="49092">METINYQTLQETLYYEEMANGLKVYLLPKKGFSKTYGLFSTHFGSVDTTFVPLGENEMITVPDGIAHFLEHKMFEMQDGDASEKFAQLGASTNAFTSSSRTAYLFNTTSHENECVELLLDFVQDIYLTDQTVEKEKGIINQEIGMYDDDPDWRCYFGSIQNLYQKHPVKIDIAGTVETVNEIDKDILEKCYQTFYHPSNMMLFVVGNIQVEDTIQLIRNNQAKKHFDKEKQIQREITKEPQGIDKKEDILHMDVIMPKVIVSMKINDILSEPKEKLKRELGMNILLDLLFSKSSPLFEEWTRLGIINDSFSANFTQERDYSFLQIGGDTMEPEKLRDKILDLIHSIKDYAIDDVEFQRVQKKNIGVLIGVFNSPEGIANLFSRYYFEGIMIFDLIDCVATLKKEDIENLKALFDIDLTSTCMVKAK</sequence>
<dbReference type="Pfam" id="PF05193">
    <property type="entry name" value="Peptidase_M16_C"/>
    <property type="match status" value="1"/>
</dbReference>
<feature type="domain" description="Peptidase M16 C-terminal" evidence="2">
    <location>
        <begin position="182"/>
        <end position="362"/>
    </location>
</feature>
<dbReference type="InterPro" id="IPR007863">
    <property type="entry name" value="Peptidase_M16_C"/>
</dbReference>
<dbReference type="InterPro" id="IPR011765">
    <property type="entry name" value="Pept_M16_N"/>
</dbReference>
<feature type="domain" description="Peptidase M16 N-terminal" evidence="1">
    <location>
        <begin position="63"/>
        <end position="174"/>
    </location>
</feature>
<dbReference type="GeneID" id="78228134"/>
<dbReference type="AlphaFoldDB" id="E7GCQ9"/>
<keyword evidence="3" id="KW-0645">Protease</keyword>
<dbReference type="eggNOG" id="COG0612">
    <property type="taxonomic scope" value="Bacteria"/>
</dbReference>
<organism evidence="3 4">
    <name type="scientific">Coprobacillus cateniformis</name>
    <dbReference type="NCBI Taxonomy" id="100884"/>
    <lineage>
        <taxon>Bacteria</taxon>
        <taxon>Bacillati</taxon>
        <taxon>Bacillota</taxon>
        <taxon>Erysipelotrichia</taxon>
        <taxon>Erysipelotrichales</taxon>
        <taxon>Coprobacillaceae</taxon>
        <taxon>Coprobacillus</taxon>
    </lineage>
</organism>
<keyword evidence="3" id="KW-0378">Hydrolase</keyword>
<dbReference type="GO" id="GO:0006508">
    <property type="term" value="P:proteolysis"/>
    <property type="evidence" value="ECO:0007669"/>
    <property type="project" value="UniProtKB-KW"/>
</dbReference>
<dbReference type="InterPro" id="IPR011249">
    <property type="entry name" value="Metalloenz_LuxS/M16"/>
</dbReference>
<protein>
    <submittedName>
        <fullName evidence="3">Zinc-dependent protease</fullName>
    </submittedName>
</protein>
<dbReference type="GO" id="GO:0046872">
    <property type="term" value="F:metal ion binding"/>
    <property type="evidence" value="ECO:0007669"/>
    <property type="project" value="InterPro"/>
</dbReference>
<dbReference type="GO" id="GO:0008233">
    <property type="term" value="F:peptidase activity"/>
    <property type="evidence" value="ECO:0007669"/>
    <property type="project" value="UniProtKB-KW"/>
</dbReference>
<gene>
    <name evidence="3" type="ORF">HMPREF9488_02551</name>
</gene>
<dbReference type="Proteomes" id="UP000003157">
    <property type="component" value="Unassembled WGS sequence"/>
</dbReference>
<keyword evidence="4" id="KW-1185">Reference proteome</keyword>
<dbReference type="OrthoDB" id="9811314at2"/>
<comment type="caution">
    <text evidence="3">The sequence shown here is derived from an EMBL/GenBank/DDBJ whole genome shotgun (WGS) entry which is preliminary data.</text>
</comment>
<dbReference type="HOGENOM" id="CLU_052317_0_0_9"/>
<dbReference type="MEROPS" id="M16.A20"/>
<reference evidence="3 4" key="1">
    <citation type="submission" date="2010-12" db="EMBL/GenBank/DDBJ databases">
        <title>The Genome Sequence of Coprobacillus sp. strain 29_1.</title>
        <authorList>
            <consortium name="The Broad Institute Genome Sequencing Platform"/>
            <person name="Earl A."/>
            <person name="Ward D."/>
            <person name="Feldgarden M."/>
            <person name="Gevers D."/>
            <person name="Daigneault M."/>
            <person name="Sibley C.D."/>
            <person name="White A."/>
            <person name="Strauss J."/>
            <person name="Allen-Vercoe E."/>
            <person name="Young S.K."/>
            <person name="Zeng Q."/>
            <person name="Gargeya S."/>
            <person name="Fitzgerald M."/>
            <person name="Haas B."/>
            <person name="Abouelleil A."/>
            <person name="Alvarado L."/>
            <person name="Arachchi H.M."/>
            <person name="Berlin A."/>
            <person name="Brown A."/>
            <person name="Chapman S.B."/>
            <person name="Chen Z."/>
            <person name="Dunbar C."/>
            <person name="Freedman E."/>
            <person name="Gearin G."/>
            <person name="Gellesch M."/>
            <person name="Goldberg J."/>
            <person name="Griggs A."/>
            <person name="Gujja S."/>
            <person name="Heilman E."/>
            <person name="Heiman D."/>
            <person name="Howarth C."/>
            <person name="Larson L."/>
            <person name="Lui A."/>
            <person name="MacDonald P.J.P."/>
            <person name="Mehta T."/>
            <person name="Montmayeur A."/>
            <person name="Murphy C."/>
            <person name="Neiman D."/>
            <person name="Pearson M."/>
            <person name="Priest M."/>
            <person name="Roberts A."/>
            <person name="Saif S."/>
            <person name="Shea T."/>
            <person name="Shenoy N."/>
            <person name="Sisk P."/>
            <person name="Stolte C."/>
            <person name="Sykes S."/>
            <person name="White J."/>
            <person name="Yandava C."/>
            <person name="Nusbaum C."/>
            <person name="Birren B."/>
        </authorList>
    </citation>
    <scope>NUCLEOTIDE SEQUENCE [LARGE SCALE GENOMIC DNA]</scope>
    <source>
        <strain evidence="3 4">29_1</strain>
    </source>
</reference>
<dbReference type="PANTHER" id="PTHR11851:SF134">
    <property type="entry name" value="ZINC-DEPENDENT PROTEASE"/>
    <property type="match status" value="1"/>
</dbReference>
<evidence type="ECO:0000313" key="3">
    <source>
        <dbReference type="EMBL" id="EFW04268.1"/>
    </source>
</evidence>
<dbReference type="InterPro" id="IPR050361">
    <property type="entry name" value="MPP/UQCRC_Complex"/>
</dbReference>
<dbReference type="NCBIfam" id="NF047421">
    <property type="entry name" value="YfmH_fam"/>
    <property type="match status" value="1"/>
</dbReference>
<dbReference type="PANTHER" id="PTHR11851">
    <property type="entry name" value="METALLOPROTEASE"/>
    <property type="match status" value="1"/>
</dbReference>
<dbReference type="SUPFAM" id="SSF63411">
    <property type="entry name" value="LuxS/MPP-like metallohydrolase"/>
    <property type="match status" value="2"/>
</dbReference>